<keyword evidence="11" id="KW-1133">Transmembrane helix</keyword>
<keyword evidence="6 12" id="KW-0732">Signal</keyword>
<comment type="caution">
    <text evidence="9">Lacks conserved residue(s) required for the propagation of feature annotation.</text>
</comment>
<keyword evidence="7 9" id="KW-1015">Disulfide bond</keyword>
<comment type="similarity">
    <text evidence="3">Belongs to the RBT5 family.</text>
</comment>
<evidence type="ECO:0000256" key="6">
    <source>
        <dbReference type="ARBA" id="ARBA00022729"/>
    </source>
</evidence>
<keyword evidence="11" id="KW-0812">Transmembrane</keyword>
<evidence type="ECO:0000259" key="13">
    <source>
        <dbReference type="PROSITE" id="PS52012"/>
    </source>
</evidence>
<keyword evidence="11" id="KW-0472">Membrane</keyword>
<dbReference type="AlphaFoldDB" id="A0A2J6TEA8"/>
<evidence type="ECO:0000256" key="5">
    <source>
        <dbReference type="ARBA" id="ARBA00022622"/>
    </source>
</evidence>
<evidence type="ECO:0000256" key="1">
    <source>
        <dbReference type="ARBA" id="ARBA00004589"/>
    </source>
</evidence>
<keyword evidence="4" id="KW-0964">Secreted</keyword>
<keyword evidence="8" id="KW-0449">Lipoprotein</keyword>
<accession>A0A2J6TEA8</accession>
<feature type="region of interest" description="Disordered" evidence="10">
    <location>
        <begin position="103"/>
        <end position="154"/>
    </location>
</feature>
<dbReference type="InterPro" id="IPR008427">
    <property type="entry name" value="Extracellular_membr_CFEM_dom"/>
</dbReference>
<evidence type="ECO:0000256" key="12">
    <source>
        <dbReference type="SAM" id="SignalP"/>
    </source>
</evidence>
<evidence type="ECO:0000256" key="10">
    <source>
        <dbReference type="SAM" id="MobiDB-lite"/>
    </source>
</evidence>
<evidence type="ECO:0000256" key="3">
    <source>
        <dbReference type="ARBA" id="ARBA00010031"/>
    </source>
</evidence>
<dbReference type="GeneID" id="36580317"/>
<feature type="chain" id="PRO_5014448520" description="CFEM domain-containing protein" evidence="12">
    <location>
        <begin position="19"/>
        <end position="186"/>
    </location>
</feature>
<keyword evidence="5" id="KW-0336">GPI-anchor</keyword>
<dbReference type="Pfam" id="PF05730">
    <property type="entry name" value="CFEM"/>
    <property type="match status" value="1"/>
</dbReference>
<sequence length="186" mass="17666">MKFSSLIVVSGLAAWAQAQTACDSLTAAIPTCGVPCISSAASLVGCGQFEYACQCSSSAYLAIQSAAQGCVLSACSADAASVLIAANAICSCASSAGGGSSGSTTSASGAAETSSSAAPSSISSAPTAAATTTTANGSPTISGSGGLPQNTSTGLPPFTGGQGMLMPWVGVEFAVVALFGGLLMLL</sequence>
<dbReference type="EMBL" id="KZ613786">
    <property type="protein sequence ID" value="PMD61288.1"/>
    <property type="molecule type" value="Genomic_DNA"/>
</dbReference>
<keyword evidence="15" id="KW-1185">Reference proteome</keyword>
<gene>
    <name evidence="14" type="ORF">K444DRAFT_366857</name>
</gene>
<evidence type="ECO:0000256" key="9">
    <source>
        <dbReference type="PROSITE-ProRule" id="PRU01356"/>
    </source>
</evidence>
<evidence type="ECO:0000256" key="4">
    <source>
        <dbReference type="ARBA" id="ARBA00022525"/>
    </source>
</evidence>
<evidence type="ECO:0000256" key="2">
    <source>
        <dbReference type="ARBA" id="ARBA00004613"/>
    </source>
</evidence>
<dbReference type="GO" id="GO:0005576">
    <property type="term" value="C:extracellular region"/>
    <property type="evidence" value="ECO:0007669"/>
    <property type="project" value="UniProtKB-SubCell"/>
</dbReference>
<dbReference type="PROSITE" id="PS52012">
    <property type="entry name" value="CFEM"/>
    <property type="match status" value="1"/>
</dbReference>
<name>A0A2J6TEA8_9HELO</name>
<keyword evidence="5" id="KW-0325">Glycoprotein</keyword>
<evidence type="ECO:0000256" key="7">
    <source>
        <dbReference type="ARBA" id="ARBA00023157"/>
    </source>
</evidence>
<reference evidence="14 15" key="1">
    <citation type="submission" date="2016-04" db="EMBL/GenBank/DDBJ databases">
        <title>A degradative enzymes factory behind the ericoid mycorrhizal symbiosis.</title>
        <authorList>
            <consortium name="DOE Joint Genome Institute"/>
            <person name="Martino E."/>
            <person name="Morin E."/>
            <person name="Grelet G."/>
            <person name="Kuo A."/>
            <person name="Kohler A."/>
            <person name="Daghino S."/>
            <person name="Barry K."/>
            <person name="Choi C."/>
            <person name="Cichocki N."/>
            <person name="Clum A."/>
            <person name="Copeland A."/>
            <person name="Hainaut M."/>
            <person name="Haridas S."/>
            <person name="Labutti K."/>
            <person name="Lindquist E."/>
            <person name="Lipzen A."/>
            <person name="Khouja H.-R."/>
            <person name="Murat C."/>
            <person name="Ohm R."/>
            <person name="Olson A."/>
            <person name="Spatafora J."/>
            <person name="Veneault-Fourrey C."/>
            <person name="Henrissat B."/>
            <person name="Grigoriev I."/>
            <person name="Martin F."/>
            <person name="Perotto S."/>
        </authorList>
    </citation>
    <scope>NUCLEOTIDE SEQUENCE [LARGE SCALE GENOMIC DNA]</scope>
    <source>
        <strain evidence="14 15">E</strain>
    </source>
</reference>
<evidence type="ECO:0000313" key="15">
    <source>
        <dbReference type="Proteomes" id="UP000235371"/>
    </source>
</evidence>
<feature type="signal peptide" evidence="12">
    <location>
        <begin position="1"/>
        <end position="18"/>
    </location>
</feature>
<comment type="subcellular location">
    <subcellularLocation>
        <location evidence="1">Membrane</location>
        <topology evidence="1">Lipid-anchor</topology>
        <topology evidence="1">GPI-anchor</topology>
    </subcellularLocation>
    <subcellularLocation>
        <location evidence="2">Secreted</location>
    </subcellularLocation>
</comment>
<protein>
    <recommendedName>
        <fullName evidence="13">CFEM domain-containing protein</fullName>
    </recommendedName>
</protein>
<feature type="compositionally biased region" description="Low complexity" evidence="10">
    <location>
        <begin position="103"/>
        <end position="142"/>
    </location>
</feature>
<proteinExistence type="inferred from homology"/>
<feature type="disulfide bond" evidence="9">
    <location>
        <begin position="46"/>
        <end position="53"/>
    </location>
</feature>
<dbReference type="STRING" id="1095630.A0A2J6TEA8"/>
<evidence type="ECO:0000313" key="14">
    <source>
        <dbReference type="EMBL" id="PMD61288.1"/>
    </source>
</evidence>
<dbReference type="Proteomes" id="UP000235371">
    <property type="component" value="Unassembled WGS sequence"/>
</dbReference>
<dbReference type="OrthoDB" id="3559948at2759"/>
<dbReference type="RefSeq" id="XP_024738192.1">
    <property type="nucleotide sequence ID" value="XM_024872236.1"/>
</dbReference>
<organism evidence="14 15">
    <name type="scientific">Hyaloscypha bicolor E</name>
    <dbReference type="NCBI Taxonomy" id="1095630"/>
    <lineage>
        <taxon>Eukaryota</taxon>
        <taxon>Fungi</taxon>
        <taxon>Dikarya</taxon>
        <taxon>Ascomycota</taxon>
        <taxon>Pezizomycotina</taxon>
        <taxon>Leotiomycetes</taxon>
        <taxon>Helotiales</taxon>
        <taxon>Hyaloscyphaceae</taxon>
        <taxon>Hyaloscypha</taxon>
        <taxon>Hyaloscypha bicolor</taxon>
    </lineage>
</organism>
<dbReference type="GO" id="GO:0098552">
    <property type="term" value="C:side of membrane"/>
    <property type="evidence" value="ECO:0007669"/>
    <property type="project" value="UniProtKB-KW"/>
</dbReference>
<evidence type="ECO:0000256" key="11">
    <source>
        <dbReference type="SAM" id="Phobius"/>
    </source>
</evidence>
<dbReference type="InParanoid" id="A0A2J6TEA8"/>
<evidence type="ECO:0000256" key="8">
    <source>
        <dbReference type="ARBA" id="ARBA00023288"/>
    </source>
</evidence>
<feature type="transmembrane region" description="Helical" evidence="11">
    <location>
        <begin position="165"/>
        <end position="185"/>
    </location>
</feature>
<feature type="domain" description="CFEM" evidence="13">
    <location>
        <begin position="4"/>
        <end position="116"/>
    </location>
</feature>